<feature type="signal peptide" evidence="6">
    <location>
        <begin position="1"/>
        <end position="19"/>
    </location>
</feature>
<dbReference type="Gene3D" id="2.70.130.10">
    <property type="entry name" value="Mannose-6-phosphate receptor binding domain"/>
    <property type="match status" value="1"/>
</dbReference>
<feature type="coiled-coil region" evidence="5">
    <location>
        <begin position="168"/>
        <end position="220"/>
    </location>
</feature>
<keyword evidence="2 6" id="KW-0732">Signal</keyword>
<evidence type="ECO:0000256" key="1">
    <source>
        <dbReference type="ARBA" id="ARBA00022387"/>
    </source>
</evidence>
<dbReference type="RefSeq" id="XP_037151385.1">
    <property type="nucleotide sequence ID" value="XM_037292846.1"/>
</dbReference>
<dbReference type="Pfam" id="PF13015">
    <property type="entry name" value="PRKCSH_1"/>
    <property type="match status" value="1"/>
</dbReference>
<reference evidence="8 9" key="1">
    <citation type="journal article" date="2020" name="Genomics">
        <title>Complete, high-quality genomes from long-read metagenomic sequencing of two wolf lichen thalli reveals enigmatic genome architecture.</title>
        <authorList>
            <person name="McKenzie S.K."/>
            <person name="Walston R.F."/>
            <person name="Allen J.L."/>
        </authorList>
    </citation>
    <scope>NUCLEOTIDE SEQUENCE [LARGE SCALE GENOMIC DNA]</scope>
    <source>
        <strain evidence="8">WasteWater1</strain>
    </source>
</reference>
<evidence type="ECO:0000256" key="3">
    <source>
        <dbReference type="ARBA" id="ARBA00022824"/>
    </source>
</evidence>
<dbReference type="Proteomes" id="UP000593566">
    <property type="component" value="Unassembled WGS sequence"/>
</dbReference>
<dbReference type="Pfam" id="PF12999">
    <property type="entry name" value="PRKCSH-like"/>
    <property type="match status" value="2"/>
</dbReference>
<keyword evidence="3" id="KW-0256">Endoplasmic reticulum</keyword>
<dbReference type="PANTHER" id="PTHR12630:SF1">
    <property type="entry name" value="GLUCOSIDASE 2 SUBUNIT BETA"/>
    <property type="match status" value="1"/>
</dbReference>
<evidence type="ECO:0000256" key="4">
    <source>
        <dbReference type="ARBA" id="ARBA00023157"/>
    </source>
</evidence>
<organism evidence="8 9">
    <name type="scientific">Letharia lupina</name>
    <dbReference type="NCBI Taxonomy" id="560253"/>
    <lineage>
        <taxon>Eukaryota</taxon>
        <taxon>Fungi</taxon>
        <taxon>Dikarya</taxon>
        <taxon>Ascomycota</taxon>
        <taxon>Pezizomycotina</taxon>
        <taxon>Lecanoromycetes</taxon>
        <taxon>OSLEUM clade</taxon>
        <taxon>Lecanoromycetidae</taxon>
        <taxon>Lecanorales</taxon>
        <taxon>Lecanorineae</taxon>
        <taxon>Parmeliaceae</taxon>
        <taxon>Letharia</taxon>
    </lineage>
</organism>
<feature type="domain" description="MRH" evidence="7">
    <location>
        <begin position="434"/>
        <end position="548"/>
    </location>
</feature>
<feature type="coiled-coil region" evidence="5">
    <location>
        <begin position="391"/>
        <end position="418"/>
    </location>
</feature>
<dbReference type="GeneID" id="59330332"/>
<proteinExistence type="predicted"/>
<evidence type="ECO:0000256" key="5">
    <source>
        <dbReference type="SAM" id="Coils"/>
    </source>
</evidence>
<dbReference type="InterPro" id="IPR039794">
    <property type="entry name" value="Gtb1-like"/>
</dbReference>
<comment type="caution">
    <text evidence="8">The sequence shown here is derived from an EMBL/GenBank/DDBJ whole genome shotgun (WGS) entry which is preliminary data.</text>
</comment>
<keyword evidence="4" id="KW-1015">Disulfide bond</keyword>
<dbReference type="EMBL" id="JACCJB010000013">
    <property type="protein sequence ID" value="KAF6221950.1"/>
    <property type="molecule type" value="Genomic_DNA"/>
</dbReference>
<dbReference type="SUPFAM" id="SSF50911">
    <property type="entry name" value="Mannose 6-phosphate receptor domain"/>
    <property type="match status" value="1"/>
</dbReference>
<evidence type="ECO:0000256" key="2">
    <source>
        <dbReference type="ARBA" id="ARBA00022729"/>
    </source>
</evidence>
<keyword evidence="5" id="KW-0175">Coiled coil</keyword>
<dbReference type="InterPro" id="IPR009011">
    <property type="entry name" value="Man6P_isomerase_rcpt-bd_dom_sf"/>
</dbReference>
<gene>
    <name evidence="8" type="ORF">HO133_001918</name>
</gene>
<evidence type="ECO:0000256" key="6">
    <source>
        <dbReference type="SAM" id="SignalP"/>
    </source>
</evidence>
<protein>
    <recommendedName>
        <fullName evidence="1">Glucosidase 2 subunit beta</fullName>
    </recommendedName>
</protein>
<evidence type="ECO:0000313" key="9">
    <source>
        <dbReference type="Proteomes" id="UP000593566"/>
    </source>
</evidence>
<dbReference type="InterPro" id="IPR044865">
    <property type="entry name" value="MRH_dom"/>
</dbReference>
<keyword evidence="9" id="KW-1185">Reference proteome</keyword>
<name>A0A8H6CEK2_9LECA</name>
<accession>A0A8H6CEK2</accession>
<feature type="chain" id="PRO_5035002968" description="Glucosidase 2 subunit beta" evidence="6">
    <location>
        <begin position="20"/>
        <end position="560"/>
    </location>
</feature>
<dbReference type="InterPro" id="IPR028146">
    <property type="entry name" value="PRKCSH_N"/>
</dbReference>
<sequence>MRSPYFLLLSGTVARAIVAAEAPRPRGVGPEFAKYYKDSETFTCISAPSIHLSVARLNDDFCDCPDGSDEPGTSACAHLSPLSPAFLGSTPSDDLDTTTALPGFYCKNKGHHPSYVPFTVVNDGVCDYEFCCDGSDEWARVGGVKCEDRCKEIGKEWKKQDEQRQKSLSNAAKRRKEIVADAERLRKEVEDRLQSLRTEIQGGEMKVKALESDLAEAERQERSKVVRSPKELSKMGLLAQLAKDRTEELRESLVEVRVQRDTGKERIAELEGILSTFKEEYNPNFNDEGVKRAVRSWEEYAARDKPALGDDAHDRDLDEIAKPDGETGAIKWSEWEEPEESDVGVLYKFAAYLPTTVRDWLDQKFRDFRVILVDNGILAATHSPDGESKGLADARNALKAAQDSLNENNKQLNTHQEDLDKDYGADDVFRALKGQCVSKDSGEYTYELCWLDKTKQKSKKGGSQTVMGNFVSVDRIMVDDEVPPDGKGLGSGERVALRYENGQHCWNGPNRSTLVVLACAEKDEVWKVTEEEKCVYRMEVGTPAVCGVGEKREERPKDEL</sequence>
<dbReference type="PROSITE" id="PS51914">
    <property type="entry name" value="MRH"/>
    <property type="match status" value="1"/>
</dbReference>
<dbReference type="GO" id="GO:0017177">
    <property type="term" value="C:glucosidase II complex"/>
    <property type="evidence" value="ECO:0007669"/>
    <property type="project" value="TreeGrafter"/>
</dbReference>
<dbReference type="GO" id="GO:0006491">
    <property type="term" value="P:N-glycan processing"/>
    <property type="evidence" value="ECO:0007669"/>
    <property type="project" value="TreeGrafter"/>
</dbReference>
<evidence type="ECO:0000259" key="7">
    <source>
        <dbReference type="PROSITE" id="PS51914"/>
    </source>
</evidence>
<dbReference type="AlphaFoldDB" id="A0A8H6CEK2"/>
<dbReference type="PANTHER" id="PTHR12630">
    <property type="entry name" value="N-LINKED OLIGOSACCHARIDE PROCESSING"/>
    <property type="match status" value="1"/>
</dbReference>
<evidence type="ECO:0000313" key="8">
    <source>
        <dbReference type="EMBL" id="KAF6221950.1"/>
    </source>
</evidence>
<dbReference type="InterPro" id="IPR036607">
    <property type="entry name" value="PRKCSH"/>
</dbReference>